<proteinExistence type="predicted"/>
<name>A0A0P0W5Z4_ORYSJ</name>
<protein>
    <submittedName>
        <fullName evidence="2">Os04g0104800 protein</fullName>
    </submittedName>
</protein>
<accession>A0A0P0W5Z4</accession>
<feature type="region of interest" description="Disordered" evidence="1">
    <location>
        <begin position="1"/>
        <end position="96"/>
    </location>
</feature>
<reference evidence="3" key="1">
    <citation type="journal article" date="2005" name="Nature">
        <title>The map-based sequence of the rice genome.</title>
        <authorList>
            <consortium name="International rice genome sequencing project (IRGSP)"/>
            <person name="Matsumoto T."/>
            <person name="Wu J."/>
            <person name="Kanamori H."/>
            <person name="Katayose Y."/>
            <person name="Fujisawa M."/>
            <person name="Namiki N."/>
            <person name="Mizuno H."/>
            <person name="Yamamoto K."/>
            <person name="Antonio B.A."/>
            <person name="Baba T."/>
            <person name="Sakata K."/>
            <person name="Nagamura Y."/>
            <person name="Aoki H."/>
            <person name="Arikawa K."/>
            <person name="Arita K."/>
            <person name="Bito T."/>
            <person name="Chiden Y."/>
            <person name="Fujitsuka N."/>
            <person name="Fukunaka R."/>
            <person name="Hamada M."/>
            <person name="Harada C."/>
            <person name="Hayashi A."/>
            <person name="Hijishita S."/>
            <person name="Honda M."/>
            <person name="Hosokawa S."/>
            <person name="Ichikawa Y."/>
            <person name="Idonuma A."/>
            <person name="Iijima M."/>
            <person name="Ikeda M."/>
            <person name="Ikeno M."/>
            <person name="Ito K."/>
            <person name="Ito S."/>
            <person name="Ito T."/>
            <person name="Ito Y."/>
            <person name="Ito Y."/>
            <person name="Iwabuchi A."/>
            <person name="Kamiya K."/>
            <person name="Karasawa W."/>
            <person name="Kurita K."/>
            <person name="Katagiri S."/>
            <person name="Kikuta A."/>
            <person name="Kobayashi H."/>
            <person name="Kobayashi N."/>
            <person name="Machita K."/>
            <person name="Maehara T."/>
            <person name="Masukawa M."/>
            <person name="Mizubayashi T."/>
            <person name="Mukai Y."/>
            <person name="Nagasaki H."/>
            <person name="Nagata Y."/>
            <person name="Naito S."/>
            <person name="Nakashima M."/>
            <person name="Nakama Y."/>
            <person name="Nakamichi Y."/>
            <person name="Nakamura M."/>
            <person name="Meguro A."/>
            <person name="Negishi M."/>
            <person name="Ohta I."/>
            <person name="Ohta T."/>
            <person name="Okamoto M."/>
            <person name="Ono N."/>
            <person name="Saji S."/>
            <person name="Sakaguchi M."/>
            <person name="Sakai K."/>
            <person name="Shibata M."/>
            <person name="Shimokawa T."/>
            <person name="Song J."/>
            <person name="Takazaki Y."/>
            <person name="Terasawa K."/>
            <person name="Tsugane M."/>
            <person name="Tsuji K."/>
            <person name="Ueda S."/>
            <person name="Waki K."/>
            <person name="Yamagata H."/>
            <person name="Yamamoto M."/>
            <person name="Yamamoto S."/>
            <person name="Yamane H."/>
            <person name="Yoshiki S."/>
            <person name="Yoshihara R."/>
            <person name="Yukawa K."/>
            <person name="Zhong H."/>
            <person name="Yano M."/>
            <person name="Yuan Q."/>
            <person name="Ouyang S."/>
            <person name="Liu J."/>
            <person name="Jones K.M."/>
            <person name="Gansberger K."/>
            <person name="Moffat K."/>
            <person name="Hill J."/>
            <person name="Bera J."/>
            <person name="Fadrosh D."/>
            <person name="Jin S."/>
            <person name="Johri S."/>
            <person name="Kim M."/>
            <person name="Overton L."/>
            <person name="Reardon M."/>
            <person name="Tsitrin T."/>
            <person name="Vuong H."/>
            <person name="Weaver B."/>
            <person name="Ciecko A."/>
            <person name="Tallon L."/>
            <person name="Jackson J."/>
            <person name="Pai G."/>
            <person name="Aken S.V."/>
            <person name="Utterback T."/>
            <person name="Reidmuller S."/>
            <person name="Feldblyum T."/>
            <person name="Hsiao J."/>
            <person name="Zismann V."/>
            <person name="Iobst S."/>
            <person name="de Vazeille A.R."/>
            <person name="Buell C.R."/>
            <person name="Ying K."/>
            <person name="Li Y."/>
            <person name="Lu T."/>
            <person name="Huang Y."/>
            <person name="Zhao Q."/>
            <person name="Feng Q."/>
            <person name="Zhang L."/>
            <person name="Zhu J."/>
            <person name="Weng Q."/>
            <person name="Mu J."/>
            <person name="Lu Y."/>
            <person name="Fan D."/>
            <person name="Liu Y."/>
            <person name="Guan J."/>
            <person name="Zhang Y."/>
            <person name="Yu S."/>
            <person name="Liu X."/>
            <person name="Zhang Y."/>
            <person name="Hong G."/>
            <person name="Han B."/>
            <person name="Choisne N."/>
            <person name="Demange N."/>
            <person name="Orjeda G."/>
            <person name="Samain S."/>
            <person name="Cattolico L."/>
            <person name="Pelletier E."/>
            <person name="Couloux A."/>
            <person name="Segurens B."/>
            <person name="Wincker P."/>
            <person name="D'Hont A."/>
            <person name="Scarpelli C."/>
            <person name="Weissenbach J."/>
            <person name="Salanoubat M."/>
            <person name="Quetier F."/>
            <person name="Yu Y."/>
            <person name="Kim H.R."/>
            <person name="Rambo T."/>
            <person name="Currie J."/>
            <person name="Collura K."/>
            <person name="Luo M."/>
            <person name="Yang T."/>
            <person name="Ammiraju J.S.S."/>
            <person name="Engler F."/>
            <person name="Soderlund C."/>
            <person name="Wing R.A."/>
            <person name="Palmer L.E."/>
            <person name="de la Bastide M."/>
            <person name="Spiegel L."/>
            <person name="Nascimento L."/>
            <person name="Zutavern T."/>
            <person name="O'Shaughnessy A."/>
            <person name="Dike S."/>
            <person name="Dedhia N."/>
            <person name="Preston R."/>
            <person name="Balija V."/>
            <person name="McCombie W.R."/>
            <person name="Chow T."/>
            <person name="Chen H."/>
            <person name="Chung M."/>
            <person name="Chen C."/>
            <person name="Shaw J."/>
            <person name="Wu H."/>
            <person name="Hsiao K."/>
            <person name="Chao Y."/>
            <person name="Chu M."/>
            <person name="Cheng C."/>
            <person name="Hour A."/>
            <person name="Lee P."/>
            <person name="Lin S."/>
            <person name="Lin Y."/>
            <person name="Liou J."/>
            <person name="Liu S."/>
            <person name="Hsing Y."/>
            <person name="Raghuvanshi S."/>
            <person name="Mohanty A."/>
            <person name="Bharti A.K."/>
            <person name="Gaur A."/>
            <person name="Gupta V."/>
            <person name="Kumar D."/>
            <person name="Ravi V."/>
            <person name="Vij S."/>
            <person name="Kapur A."/>
            <person name="Khurana P."/>
            <person name="Khurana P."/>
            <person name="Khurana J.P."/>
            <person name="Tyagi A.K."/>
            <person name="Gaikwad K."/>
            <person name="Singh A."/>
            <person name="Dalal V."/>
            <person name="Srivastava S."/>
            <person name="Dixit A."/>
            <person name="Pal A.K."/>
            <person name="Ghazi I.A."/>
            <person name="Yadav M."/>
            <person name="Pandit A."/>
            <person name="Bhargava A."/>
            <person name="Sureshbabu K."/>
            <person name="Batra K."/>
            <person name="Sharma T.R."/>
            <person name="Mohapatra T."/>
            <person name="Singh N.K."/>
            <person name="Messing J."/>
            <person name="Nelson A.B."/>
            <person name="Fuks G."/>
            <person name="Kavchok S."/>
            <person name="Keizer G."/>
            <person name="Linton E."/>
            <person name="Llaca V."/>
            <person name="Song R."/>
            <person name="Tanyolac B."/>
            <person name="Young S."/>
            <person name="Ho-Il K."/>
            <person name="Hahn J.H."/>
            <person name="Sangsakoo G."/>
            <person name="Vanavichit A."/>
            <person name="de Mattos Luiz.A.T."/>
            <person name="Zimmer P.D."/>
            <person name="Malone G."/>
            <person name="Dellagostin O."/>
            <person name="de Oliveira A.C."/>
            <person name="Bevan M."/>
            <person name="Bancroft I."/>
            <person name="Minx P."/>
            <person name="Cordum H."/>
            <person name="Wilson R."/>
            <person name="Cheng Z."/>
            <person name="Jin W."/>
            <person name="Jiang J."/>
            <person name="Leong S.A."/>
            <person name="Iwama H."/>
            <person name="Gojobori T."/>
            <person name="Itoh T."/>
            <person name="Niimura Y."/>
            <person name="Fujii Y."/>
            <person name="Habara T."/>
            <person name="Sakai H."/>
            <person name="Sato Y."/>
            <person name="Wilson G."/>
            <person name="Kumar K."/>
            <person name="McCouch S."/>
            <person name="Juretic N."/>
            <person name="Hoen D."/>
            <person name="Wright S."/>
            <person name="Bruskiewich R."/>
            <person name="Bureau T."/>
            <person name="Miyao A."/>
            <person name="Hirochika H."/>
            <person name="Nishikawa T."/>
            <person name="Kadowaki K."/>
            <person name="Sugiura M."/>
            <person name="Burr B."/>
            <person name="Sasaki T."/>
        </authorList>
    </citation>
    <scope>NUCLEOTIDE SEQUENCE [LARGE SCALE GENOMIC DNA]</scope>
    <source>
        <strain evidence="3">cv. Nipponbare</strain>
    </source>
</reference>
<evidence type="ECO:0000313" key="2">
    <source>
        <dbReference type="EMBL" id="BAS87524.1"/>
    </source>
</evidence>
<sequence length="136" mass="14398">MRTPTRRGLSHRCPSSPELTLGDDVDSNHSRGDHGVAGGSGVGGDDSSAGRKRWRGLASSTDGEDDGRNPPSLSPTKPDPPFFHHRHLSRSGHYDVGSEIGGKKVCDISSALICRHESPPLAPPPRVAPKSFACLN</sequence>
<reference evidence="2 3" key="3">
    <citation type="journal article" date="2013" name="Rice">
        <title>Improvement of the Oryza sativa Nipponbare reference genome using next generation sequence and optical map data.</title>
        <authorList>
            <person name="Kawahara Y."/>
            <person name="de la Bastide M."/>
            <person name="Hamilton J.P."/>
            <person name="Kanamori H."/>
            <person name="McCombie W.R."/>
            <person name="Ouyang S."/>
            <person name="Schwartz D.C."/>
            <person name="Tanaka T."/>
            <person name="Wu J."/>
            <person name="Zhou S."/>
            <person name="Childs K.L."/>
            <person name="Davidson R.M."/>
            <person name="Lin H."/>
            <person name="Quesada-Ocampo L."/>
            <person name="Vaillancourt B."/>
            <person name="Sakai H."/>
            <person name="Lee S.S."/>
            <person name="Kim J."/>
            <person name="Numa H."/>
            <person name="Itoh T."/>
            <person name="Buell C.R."/>
            <person name="Matsumoto T."/>
        </authorList>
    </citation>
    <scope>NUCLEOTIDE SEQUENCE [LARGE SCALE GENOMIC DNA]</scope>
    <source>
        <strain evidence="3">cv. Nipponbare</strain>
    </source>
</reference>
<dbReference type="PaxDb" id="39947-A0A0P0W5Z4"/>
<evidence type="ECO:0000256" key="1">
    <source>
        <dbReference type="SAM" id="MobiDB-lite"/>
    </source>
</evidence>
<feature type="compositionally biased region" description="Basic residues" evidence="1">
    <location>
        <begin position="1"/>
        <end position="10"/>
    </location>
</feature>
<dbReference type="InParanoid" id="A0A0P0W5Z4"/>
<dbReference type="EMBL" id="AP014960">
    <property type="protein sequence ID" value="BAS87524.1"/>
    <property type="molecule type" value="Genomic_DNA"/>
</dbReference>
<reference evidence="2 3" key="2">
    <citation type="journal article" date="2013" name="Plant Cell Physiol.">
        <title>Rice Annotation Project Database (RAP-DB): an integrative and interactive database for rice genomics.</title>
        <authorList>
            <person name="Sakai H."/>
            <person name="Lee S.S."/>
            <person name="Tanaka T."/>
            <person name="Numa H."/>
            <person name="Kim J."/>
            <person name="Kawahara Y."/>
            <person name="Wakimoto H."/>
            <person name="Yang C.C."/>
            <person name="Iwamoto M."/>
            <person name="Abe T."/>
            <person name="Yamada Y."/>
            <person name="Muto A."/>
            <person name="Inokuchi H."/>
            <person name="Ikemura T."/>
            <person name="Matsumoto T."/>
            <person name="Sasaki T."/>
            <person name="Itoh T."/>
        </authorList>
    </citation>
    <scope>NUCLEOTIDE SEQUENCE [LARGE SCALE GENOMIC DNA]</scope>
    <source>
        <strain evidence="3">cv. Nipponbare</strain>
    </source>
</reference>
<feature type="compositionally biased region" description="Gly residues" evidence="1">
    <location>
        <begin position="35"/>
        <end position="44"/>
    </location>
</feature>
<gene>
    <name evidence="2" type="ordered locus">Os04g0104800</name>
    <name evidence="2" type="ORF">OSNPB_040104800</name>
</gene>
<dbReference type="Proteomes" id="UP000059680">
    <property type="component" value="Chromosome 4"/>
</dbReference>
<keyword evidence="3" id="KW-1185">Reference proteome</keyword>
<organism evidence="2 3">
    <name type="scientific">Oryza sativa subsp. japonica</name>
    <name type="common">Rice</name>
    <dbReference type="NCBI Taxonomy" id="39947"/>
    <lineage>
        <taxon>Eukaryota</taxon>
        <taxon>Viridiplantae</taxon>
        <taxon>Streptophyta</taxon>
        <taxon>Embryophyta</taxon>
        <taxon>Tracheophyta</taxon>
        <taxon>Spermatophyta</taxon>
        <taxon>Magnoliopsida</taxon>
        <taxon>Liliopsida</taxon>
        <taxon>Poales</taxon>
        <taxon>Poaceae</taxon>
        <taxon>BOP clade</taxon>
        <taxon>Oryzoideae</taxon>
        <taxon>Oryzeae</taxon>
        <taxon>Oryzinae</taxon>
        <taxon>Oryza</taxon>
        <taxon>Oryza sativa</taxon>
    </lineage>
</organism>
<dbReference type="AlphaFoldDB" id="A0A0P0W5Z4"/>
<evidence type="ECO:0000313" key="3">
    <source>
        <dbReference type="Proteomes" id="UP000059680"/>
    </source>
</evidence>